<sequence length="102" mass="10848">MSRMKSGAFAFACAVFLMSLTPAFAEDKTGVIYRCDDGKGVTASFLTATNEALITTDGQSFRLPQGLSGSGARYTDGTVLFWIKGNDAQLEVPGRSTSCHVQ</sequence>
<keyword evidence="1 5" id="KW-0732">Signal</keyword>
<feature type="domain" description="C-type lysozyme inhibitor" evidence="6">
    <location>
        <begin position="33"/>
        <end position="96"/>
    </location>
</feature>
<dbReference type="Pfam" id="PF09864">
    <property type="entry name" value="MliC"/>
    <property type="match status" value="1"/>
</dbReference>
<name>A0ABR9IUF9_RHIVS</name>
<gene>
    <name evidence="7" type="ORF">H4W29_004020</name>
</gene>
<proteinExistence type="predicted"/>
<evidence type="ECO:0000313" key="7">
    <source>
        <dbReference type="EMBL" id="MBE1506839.1"/>
    </source>
</evidence>
<evidence type="ECO:0000256" key="3">
    <source>
        <dbReference type="ARBA" id="ARBA00023139"/>
    </source>
</evidence>
<evidence type="ECO:0000256" key="1">
    <source>
        <dbReference type="ARBA" id="ARBA00022729"/>
    </source>
</evidence>
<evidence type="ECO:0000313" key="8">
    <source>
        <dbReference type="Proteomes" id="UP000620262"/>
    </source>
</evidence>
<keyword evidence="8" id="KW-1185">Reference proteome</keyword>
<protein>
    <submittedName>
        <fullName evidence="7">Membrane-bound inhibitor of C-type lysozyme</fullName>
    </submittedName>
</protein>
<keyword evidence="3" id="KW-0564">Palmitate</keyword>
<organism evidence="7 8">
    <name type="scientific">Rhizobium viscosum</name>
    <name type="common">Arthrobacter viscosus</name>
    <dbReference type="NCBI Taxonomy" id="1673"/>
    <lineage>
        <taxon>Bacteria</taxon>
        <taxon>Pseudomonadati</taxon>
        <taxon>Pseudomonadota</taxon>
        <taxon>Alphaproteobacteria</taxon>
        <taxon>Hyphomicrobiales</taxon>
        <taxon>Rhizobiaceae</taxon>
        <taxon>Rhizobium/Agrobacterium group</taxon>
        <taxon>Rhizobium</taxon>
    </lineage>
</organism>
<dbReference type="RefSeq" id="WP_192730479.1">
    <property type="nucleotide sequence ID" value="NZ_BAAAVL010000014.1"/>
</dbReference>
<evidence type="ECO:0000259" key="6">
    <source>
        <dbReference type="Pfam" id="PF09864"/>
    </source>
</evidence>
<keyword evidence="4" id="KW-0449">Lipoprotein</keyword>
<dbReference type="InterPro" id="IPR018660">
    <property type="entry name" value="MliC"/>
</dbReference>
<evidence type="ECO:0000256" key="5">
    <source>
        <dbReference type="SAM" id="SignalP"/>
    </source>
</evidence>
<reference evidence="7 8" key="1">
    <citation type="submission" date="2020-10" db="EMBL/GenBank/DDBJ databases">
        <title>Sequencing the genomes of 1000 actinobacteria strains.</title>
        <authorList>
            <person name="Klenk H.-P."/>
        </authorList>
    </citation>
    <scope>NUCLEOTIDE SEQUENCE [LARGE SCALE GENOMIC DNA]</scope>
    <source>
        <strain evidence="7 8">DSM 7307</strain>
    </source>
</reference>
<evidence type="ECO:0000256" key="2">
    <source>
        <dbReference type="ARBA" id="ARBA00023136"/>
    </source>
</evidence>
<keyword evidence="2" id="KW-0472">Membrane</keyword>
<dbReference type="Proteomes" id="UP000620262">
    <property type="component" value="Unassembled WGS sequence"/>
</dbReference>
<evidence type="ECO:0000256" key="4">
    <source>
        <dbReference type="ARBA" id="ARBA00023288"/>
    </source>
</evidence>
<dbReference type="SUPFAM" id="SSF141488">
    <property type="entry name" value="YdhA-like"/>
    <property type="match status" value="1"/>
</dbReference>
<dbReference type="Gene3D" id="2.40.128.200">
    <property type="match status" value="1"/>
</dbReference>
<dbReference type="InterPro" id="IPR036328">
    <property type="entry name" value="MliC_sf"/>
</dbReference>
<dbReference type="EMBL" id="JADBEC010000001">
    <property type="protein sequence ID" value="MBE1506839.1"/>
    <property type="molecule type" value="Genomic_DNA"/>
</dbReference>
<feature type="chain" id="PRO_5047446005" evidence="5">
    <location>
        <begin position="26"/>
        <end position="102"/>
    </location>
</feature>
<accession>A0ABR9IUF9</accession>
<feature type="signal peptide" evidence="5">
    <location>
        <begin position="1"/>
        <end position="25"/>
    </location>
</feature>
<comment type="caution">
    <text evidence="7">The sequence shown here is derived from an EMBL/GenBank/DDBJ whole genome shotgun (WGS) entry which is preliminary data.</text>
</comment>